<accession>A0ABR6ZBU4</accession>
<keyword evidence="1" id="KW-1133">Transmembrane helix</keyword>
<name>A0ABR6ZBU4_9BURK</name>
<dbReference type="Proteomes" id="UP000646911">
    <property type="component" value="Unassembled WGS sequence"/>
</dbReference>
<proteinExistence type="predicted"/>
<dbReference type="RefSeq" id="WP_186954362.1">
    <property type="nucleotide sequence ID" value="NZ_JACOFX010000007.1"/>
</dbReference>
<evidence type="ECO:0000313" key="2">
    <source>
        <dbReference type="EMBL" id="MBC3908815.1"/>
    </source>
</evidence>
<reference evidence="2 3" key="1">
    <citation type="submission" date="2020-08" db="EMBL/GenBank/DDBJ databases">
        <title>Novel species isolated from subtropical streams in China.</title>
        <authorList>
            <person name="Lu H."/>
        </authorList>
    </citation>
    <scope>NUCLEOTIDE SEQUENCE [LARGE SCALE GENOMIC DNA]</scope>
    <source>
        <strain evidence="2 3">NL8W</strain>
    </source>
</reference>
<feature type="transmembrane region" description="Helical" evidence="1">
    <location>
        <begin position="67"/>
        <end position="91"/>
    </location>
</feature>
<dbReference type="EMBL" id="JACOFX010000007">
    <property type="protein sequence ID" value="MBC3908815.1"/>
    <property type="molecule type" value="Genomic_DNA"/>
</dbReference>
<protein>
    <submittedName>
        <fullName evidence="2">Uncharacterized protein</fullName>
    </submittedName>
</protein>
<gene>
    <name evidence="2" type="ORF">H8L47_14745</name>
</gene>
<feature type="transmembrane region" description="Helical" evidence="1">
    <location>
        <begin position="36"/>
        <end position="55"/>
    </location>
</feature>
<sequence length="109" mass="12014">MNSQFFLVFVMLLLVIFAPAVTPLPAIGWTVYSPHIFLLVLWTYVCVTMLSMLIAQQTGKFSRGKKYSVLVVSLQKFLALILVLVAVQYLLSSLSAHPGTMPLLLGRGA</sequence>
<keyword evidence="1" id="KW-0472">Membrane</keyword>
<comment type="caution">
    <text evidence="2">The sequence shown here is derived from an EMBL/GenBank/DDBJ whole genome shotgun (WGS) entry which is preliminary data.</text>
</comment>
<keyword evidence="3" id="KW-1185">Reference proteome</keyword>
<evidence type="ECO:0000313" key="3">
    <source>
        <dbReference type="Proteomes" id="UP000646911"/>
    </source>
</evidence>
<evidence type="ECO:0000256" key="1">
    <source>
        <dbReference type="SAM" id="Phobius"/>
    </source>
</evidence>
<organism evidence="2 3">
    <name type="scientific">Undibacterium umbellatum</name>
    <dbReference type="NCBI Taxonomy" id="2762300"/>
    <lineage>
        <taxon>Bacteria</taxon>
        <taxon>Pseudomonadati</taxon>
        <taxon>Pseudomonadota</taxon>
        <taxon>Betaproteobacteria</taxon>
        <taxon>Burkholderiales</taxon>
        <taxon>Oxalobacteraceae</taxon>
        <taxon>Undibacterium</taxon>
    </lineage>
</organism>
<keyword evidence="1" id="KW-0812">Transmembrane</keyword>